<dbReference type="EMBL" id="JANEYF010001642">
    <property type="protein sequence ID" value="KAJ8960378.1"/>
    <property type="molecule type" value="Genomic_DNA"/>
</dbReference>
<gene>
    <name evidence="2" type="ORF">NQ314_006068</name>
</gene>
<dbReference type="Proteomes" id="UP001162156">
    <property type="component" value="Unassembled WGS sequence"/>
</dbReference>
<feature type="domain" description="PiggyBac transposable element-derived protein" evidence="1">
    <location>
        <begin position="3"/>
        <end position="165"/>
    </location>
</feature>
<evidence type="ECO:0000313" key="3">
    <source>
        <dbReference type="Proteomes" id="UP001162156"/>
    </source>
</evidence>
<proteinExistence type="predicted"/>
<keyword evidence="3" id="KW-1185">Reference proteome</keyword>
<evidence type="ECO:0000259" key="1">
    <source>
        <dbReference type="Pfam" id="PF13843"/>
    </source>
</evidence>
<sequence>MKKFDDRNTRMERIAFDKLAAIHAIFDVFVINCKNAYCLSAYVTIDEMLAGFRGKCNYRQYIPFKPNKYGIKILAMCDAEIFYINIMEVYVGKQPDGAYKISNSSYDVVTRRCQHFVGTGRNVTIDNWFTSLLLVKTLLSDFKLTVIGTIRKSKRELPVEFSKPVSRPEKKAGCLDLEMNPLSFPTSQKKAKVYF</sequence>
<protein>
    <recommendedName>
        <fullName evidence="1">PiggyBac transposable element-derived protein domain-containing protein</fullName>
    </recommendedName>
</protein>
<dbReference type="PANTHER" id="PTHR46599">
    <property type="entry name" value="PIGGYBAC TRANSPOSABLE ELEMENT-DERIVED PROTEIN 4"/>
    <property type="match status" value="1"/>
</dbReference>
<comment type="caution">
    <text evidence="2">The sequence shown here is derived from an EMBL/GenBank/DDBJ whole genome shotgun (WGS) entry which is preliminary data.</text>
</comment>
<accession>A0AAV8ZB08</accession>
<name>A0AAV8ZB08_9CUCU</name>
<organism evidence="2 3">
    <name type="scientific">Rhamnusium bicolor</name>
    <dbReference type="NCBI Taxonomy" id="1586634"/>
    <lineage>
        <taxon>Eukaryota</taxon>
        <taxon>Metazoa</taxon>
        <taxon>Ecdysozoa</taxon>
        <taxon>Arthropoda</taxon>
        <taxon>Hexapoda</taxon>
        <taxon>Insecta</taxon>
        <taxon>Pterygota</taxon>
        <taxon>Neoptera</taxon>
        <taxon>Endopterygota</taxon>
        <taxon>Coleoptera</taxon>
        <taxon>Polyphaga</taxon>
        <taxon>Cucujiformia</taxon>
        <taxon>Chrysomeloidea</taxon>
        <taxon>Cerambycidae</taxon>
        <taxon>Lepturinae</taxon>
        <taxon>Rhagiini</taxon>
        <taxon>Rhamnusium</taxon>
    </lineage>
</organism>
<dbReference type="InterPro" id="IPR029526">
    <property type="entry name" value="PGBD"/>
</dbReference>
<reference evidence="2" key="1">
    <citation type="journal article" date="2023" name="Insect Mol. Biol.">
        <title>Genome sequencing provides insights into the evolution of gene families encoding plant cell wall-degrading enzymes in longhorned beetles.</title>
        <authorList>
            <person name="Shin N.R."/>
            <person name="Okamura Y."/>
            <person name="Kirsch R."/>
            <person name="Pauchet Y."/>
        </authorList>
    </citation>
    <scope>NUCLEOTIDE SEQUENCE</scope>
    <source>
        <strain evidence="2">RBIC_L_NR</strain>
    </source>
</reference>
<dbReference type="Pfam" id="PF13843">
    <property type="entry name" value="DDE_Tnp_1_7"/>
    <property type="match status" value="1"/>
</dbReference>
<evidence type="ECO:0000313" key="2">
    <source>
        <dbReference type="EMBL" id="KAJ8960378.1"/>
    </source>
</evidence>
<dbReference type="PANTHER" id="PTHR46599:SF6">
    <property type="entry name" value="DUAL SPECIFICITY PHOSPHATASE 26"/>
    <property type="match status" value="1"/>
</dbReference>
<dbReference type="AlphaFoldDB" id="A0AAV8ZB08"/>